<keyword evidence="3" id="KW-1185">Reference proteome</keyword>
<evidence type="ECO:0000313" key="3">
    <source>
        <dbReference type="Proteomes" id="UP000009070"/>
    </source>
</evidence>
<accession>Q6KG67</accession>
<feature type="transmembrane region" description="Helical" evidence="1">
    <location>
        <begin position="41"/>
        <end position="62"/>
    </location>
</feature>
<protein>
    <submittedName>
        <fullName evidence="2">Uncharacterized protein</fullName>
    </submittedName>
</protein>
<organism evidence="2 3">
    <name type="scientific">Salmonella phage Felix O1 (isolate Felix O1-VT1)</name>
    <name type="common">Bacteriophage Felix O1</name>
    <dbReference type="NCBI Taxonomy" id="1283336"/>
    <lineage>
        <taxon>Viruses</taxon>
        <taxon>Duplodnaviria</taxon>
        <taxon>Heunggongvirae</taxon>
        <taxon>Uroviricota</taxon>
        <taxon>Caudoviricetes</taxon>
        <taxon>Andersonviridae</taxon>
        <taxon>Ounavirinae</taxon>
        <taxon>Felixounavirus</taxon>
        <taxon>Felixounavirus felixO1</taxon>
    </lineage>
</organism>
<evidence type="ECO:0000256" key="1">
    <source>
        <dbReference type="SAM" id="Phobius"/>
    </source>
</evidence>
<keyword evidence="1" id="KW-1133">Transmembrane helix</keyword>
<reference evidence="2 3" key="1">
    <citation type="submission" date="2000-11" db="EMBL/GenBank/DDBJ databases">
        <title>Bacteriophage Felix O1: Genetic Characterization.</title>
        <authorList>
            <person name="Sriranganathan N."/>
            <person name="Whichard J.M."/>
            <person name="Pierson F.W."/>
            <person name="Kapur V."/>
            <person name="Weigt L.A."/>
        </authorList>
    </citation>
    <scope>NUCLEOTIDE SEQUENCE [LARGE SCALE GENOMIC DNA]</scope>
    <source>
        <strain evidence="2">Felix O1-VT1</strain>
    </source>
</reference>
<sequence length="68" mass="7822">MYISQPLPPSLTNGKISHFSLAIISCPINCLELQQERYCQICIVVVKHIWHIIFDIFLLLFVGHLRGT</sequence>
<keyword evidence="1" id="KW-0472">Membrane</keyword>
<evidence type="ECO:0000313" key="2">
    <source>
        <dbReference type="EMBL" id="AAQ14739.1"/>
    </source>
</evidence>
<dbReference type="Proteomes" id="UP000009070">
    <property type="component" value="Segment"/>
</dbReference>
<proteinExistence type="predicted"/>
<dbReference type="EMBL" id="AF320576">
    <property type="protein sequence ID" value="AAQ14739.1"/>
    <property type="molecule type" value="Genomic_DNA"/>
</dbReference>
<keyword evidence="1" id="KW-0812">Transmembrane</keyword>
<name>Q6KG67_BPFO1</name>
<organismHost>
    <name type="scientific">Salmonella</name>
    <dbReference type="NCBI Taxonomy" id="590"/>
</organismHost>